<evidence type="ECO:0000313" key="3">
    <source>
        <dbReference type="Proteomes" id="UP000008983"/>
    </source>
</evidence>
<sequence>MVLLMSYFKIFIISFILKTDKFFKPNHQCLYVVCLYFHFFQQKIFSLMIFLKFLVYFLPKLFLFQQQRIFSDLIFFIKPVEYIIHVKMGRTPYNRRTGNIYMSFTLLFIFILVYSPYYVSSRISKGYYFSIIQFNLNKFVDQIRNIFQIAFKCAPLCFFFSFYTFQAWYQQIYKPTKIIAQIILDL</sequence>
<feature type="transmembrane region" description="Helical" evidence="1">
    <location>
        <begin position="146"/>
        <end position="165"/>
    </location>
</feature>
<organism evidence="2 3">
    <name type="scientific">Ichthyophthirius multifiliis</name>
    <name type="common">White spot disease agent</name>
    <name type="synonym">Ich</name>
    <dbReference type="NCBI Taxonomy" id="5932"/>
    <lineage>
        <taxon>Eukaryota</taxon>
        <taxon>Sar</taxon>
        <taxon>Alveolata</taxon>
        <taxon>Ciliophora</taxon>
        <taxon>Intramacronucleata</taxon>
        <taxon>Oligohymenophorea</taxon>
        <taxon>Hymenostomatida</taxon>
        <taxon>Ophryoglenina</taxon>
        <taxon>Ichthyophthirius</taxon>
    </lineage>
</organism>
<protein>
    <recommendedName>
        <fullName evidence="4">Transmembrane protein</fullName>
    </recommendedName>
</protein>
<evidence type="ECO:0000256" key="1">
    <source>
        <dbReference type="SAM" id="Phobius"/>
    </source>
</evidence>
<accession>G0R090</accession>
<dbReference type="Proteomes" id="UP000008983">
    <property type="component" value="Unassembled WGS sequence"/>
</dbReference>
<dbReference type="EMBL" id="GL984183">
    <property type="protein sequence ID" value="EGR29098.1"/>
    <property type="molecule type" value="Genomic_DNA"/>
</dbReference>
<keyword evidence="1" id="KW-0812">Transmembrane</keyword>
<dbReference type="InParanoid" id="G0R090"/>
<reference evidence="2 3" key="1">
    <citation type="submission" date="2011-07" db="EMBL/GenBank/DDBJ databases">
        <authorList>
            <person name="Coyne R."/>
            <person name="Brami D."/>
            <person name="Johnson J."/>
            <person name="Hostetler J."/>
            <person name="Hannick L."/>
            <person name="Clark T."/>
            <person name="Cassidy-Hanley D."/>
            <person name="Inman J."/>
        </authorList>
    </citation>
    <scope>NUCLEOTIDE SEQUENCE [LARGE SCALE GENOMIC DNA]</scope>
    <source>
        <strain evidence="2 3">G5</strain>
    </source>
</reference>
<dbReference type="RefSeq" id="XP_004030334.1">
    <property type="nucleotide sequence ID" value="XM_004030286.1"/>
</dbReference>
<feature type="transmembrane region" description="Helical" evidence="1">
    <location>
        <begin position="44"/>
        <end position="63"/>
    </location>
</feature>
<gene>
    <name evidence="2" type="ORF">IMG5_162720</name>
</gene>
<proteinExistence type="predicted"/>
<dbReference type="GeneID" id="14905193"/>
<evidence type="ECO:0000313" key="2">
    <source>
        <dbReference type="EMBL" id="EGR29098.1"/>
    </source>
</evidence>
<dbReference type="AlphaFoldDB" id="G0R090"/>
<evidence type="ECO:0008006" key="4">
    <source>
        <dbReference type="Google" id="ProtNLM"/>
    </source>
</evidence>
<keyword evidence="1" id="KW-1133">Transmembrane helix</keyword>
<keyword evidence="1" id="KW-0472">Membrane</keyword>
<feature type="transmembrane region" description="Helical" evidence="1">
    <location>
        <begin position="100"/>
        <end position="119"/>
    </location>
</feature>
<keyword evidence="3" id="KW-1185">Reference proteome</keyword>
<name>G0R090_ICHMU</name>